<evidence type="ECO:0000313" key="4">
    <source>
        <dbReference type="EMBL" id="TCD62864.1"/>
    </source>
</evidence>
<keyword evidence="5" id="KW-1185">Reference proteome</keyword>
<dbReference type="GO" id="GO:0006606">
    <property type="term" value="P:protein import into nucleus"/>
    <property type="evidence" value="ECO:0007669"/>
    <property type="project" value="TreeGrafter"/>
</dbReference>
<dbReference type="GO" id="GO:0017056">
    <property type="term" value="F:structural constituent of nuclear pore"/>
    <property type="evidence" value="ECO:0007669"/>
    <property type="project" value="InterPro"/>
</dbReference>
<feature type="domain" description="Nucleoporin POM152 Ig-like" evidence="2">
    <location>
        <begin position="171"/>
        <end position="256"/>
    </location>
</feature>
<gene>
    <name evidence="4" type="ORF">EIP91_006345</name>
</gene>
<dbReference type="EMBL" id="RWJN01000340">
    <property type="protein sequence ID" value="TCD62864.1"/>
    <property type="molecule type" value="Genomic_DNA"/>
</dbReference>
<dbReference type="InterPro" id="IPR056541">
    <property type="entry name" value="Ig-like_POM152"/>
</dbReference>
<dbReference type="PANTHER" id="PTHR28206">
    <property type="entry name" value="NUCLEOPORIN POM152"/>
    <property type="match status" value="1"/>
</dbReference>
<evidence type="ECO:0000259" key="1">
    <source>
        <dbReference type="Pfam" id="PF23664"/>
    </source>
</evidence>
<protein>
    <recommendedName>
        <fullName evidence="6">Nucleoporin Pom152</fullName>
    </recommendedName>
</protein>
<dbReference type="InterPro" id="IPR037701">
    <property type="entry name" value="Pom152"/>
</dbReference>
<dbReference type="Proteomes" id="UP000292702">
    <property type="component" value="Unassembled WGS sequence"/>
</dbReference>
<dbReference type="GO" id="GO:0070762">
    <property type="term" value="C:nuclear pore transmembrane ring"/>
    <property type="evidence" value="ECO:0007669"/>
    <property type="project" value="TreeGrafter"/>
</dbReference>
<name>A0A4R0RKL9_9APHY</name>
<feature type="domain" description="Nucleoporin POM152 immunoglobulin-like" evidence="1">
    <location>
        <begin position="5"/>
        <end position="63"/>
    </location>
</feature>
<evidence type="ECO:0000259" key="2">
    <source>
        <dbReference type="Pfam" id="PF24312"/>
    </source>
</evidence>
<dbReference type="Pfam" id="PF23664">
    <property type="entry name" value="Ig_Pom152"/>
    <property type="match status" value="2"/>
</dbReference>
<feature type="domain" description="Nucleoporin POM152 immunoglobulin-like" evidence="1">
    <location>
        <begin position="298"/>
        <end position="367"/>
    </location>
</feature>
<comment type="caution">
    <text evidence="4">The sequence shown here is derived from an EMBL/GenBank/DDBJ whole genome shotgun (WGS) entry which is preliminary data.</text>
</comment>
<dbReference type="STRING" id="92696.A0A4R0RKL9"/>
<dbReference type="InterPro" id="IPR056544">
    <property type="entry name" value="Ig_POM152"/>
</dbReference>
<evidence type="ECO:0000259" key="3">
    <source>
        <dbReference type="Pfam" id="PF24527"/>
    </source>
</evidence>
<reference evidence="4 5" key="1">
    <citation type="submission" date="2018-11" db="EMBL/GenBank/DDBJ databases">
        <title>Genome assembly of Steccherinum ochraceum LE-BIN_3174, the white-rot fungus of the Steccherinaceae family (The Residual Polyporoid clade, Polyporales, Basidiomycota).</title>
        <authorList>
            <person name="Fedorova T.V."/>
            <person name="Glazunova O.A."/>
            <person name="Landesman E.O."/>
            <person name="Moiseenko K.V."/>
            <person name="Psurtseva N.V."/>
            <person name="Savinova O.S."/>
            <person name="Shakhova N.V."/>
            <person name="Tyazhelova T.V."/>
            <person name="Vasina D.V."/>
        </authorList>
    </citation>
    <scope>NUCLEOTIDE SEQUENCE [LARGE SCALE GENOMIC DNA]</scope>
    <source>
        <strain evidence="4 5">LE-BIN_3174</strain>
    </source>
</reference>
<feature type="domain" description="Nucleoporin POM152 ninth Ig-like" evidence="3">
    <location>
        <begin position="502"/>
        <end position="573"/>
    </location>
</feature>
<evidence type="ECO:0000313" key="5">
    <source>
        <dbReference type="Proteomes" id="UP000292702"/>
    </source>
</evidence>
<accession>A0A4R0RKL9</accession>
<evidence type="ECO:0008006" key="6">
    <source>
        <dbReference type="Google" id="ProtNLM"/>
    </source>
</evidence>
<proteinExistence type="predicted"/>
<dbReference type="InterPro" id="IPR056543">
    <property type="entry name" value="Ig-like_POM152_9th"/>
</dbReference>
<dbReference type="OrthoDB" id="5529162at2759"/>
<dbReference type="GO" id="GO:0006999">
    <property type="term" value="P:nuclear pore organization"/>
    <property type="evidence" value="ECO:0007669"/>
    <property type="project" value="TreeGrafter"/>
</dbReference>
<dbReference type="PANTHER" id="PTHR28206:SF1">
    <property type="entry name" value="NUCLEOPORIN POM152"/>
    <property type="match status" value="1"/>
</dbReference>
<dbReference type="AlphaFoldDB" id="A0A4R0RKL9"/>
<dbReference type="Pfam" id="PF24312">
    <property type="entry name" value="Ig-like_POM152"/>
    <property type="match status" value="1"/>
</dbReference>
<dbReference type="Pfam" id="PF24527">
    <property type="entry name" value="Ig-like_Pom152_9"/>
    <property type="match status" value="1"/>
</dbReference>
<sequence length="685" mass="76161">MQRDKETPRELVRTFPHSRGELTIQPDKSGHYTFTFLQLSDANYKRVPLDGPSIDQVVHPPASVDFAHSSSAGRSKRRISSCSGSVVDVNVELRGTGPWNLEVQVTSPKGSELIRVPNVTSPRKAIQVPIPAAIDKAGGTFDIDLVSVEDAYRCKRTVSVPGISVNVRRVKPTVKFYGPKGSRHITILEGERANLPLRLTGDGPWELKYRRADFPAQLYTATLNSPNDALHVTEKGLYQIHSISDSQCPGSVDSESFDYEVRWIPRPAAKLSKEVQATYVTYNGTHILPPICEGLPDHVDLDLTGKPPFQIMYNVARDSEAGGTKILDQPTFSSIQPRTRFQLHTSEAARIYYEVKQIGDAAYPLSKNKNAIIPRSGRLLFEQQVLLRPSARFKTSSRLSYCMNDVLSPHDAFSQDGLILLEGTPPFQLHLSIKNLAASEVHHETIQVTDHAWRLDVPTYTLKTIGPHLVTIESIQDASHCEQTVPDPLLKSVWVDVAETAAIVPFDRREHFCVGDVSQFQLEGTPPWTVGYRMNAKSAVQEVPTSPFSIVQKQPGDFVITSIAHQHKMCKTAVTDLHYTVHPLPSAQVGHGKRIIQDIHEGDQAEIVFTLVGEPPFTFTYQRTELSTKKGIQGKVLETHTVSGVTTQEYSIFSALEGTWTITFISDRHCRYPPAQTDGTIEKAR</sequence>
<organism evidence="4 5">
    <name type="scientific">Steccherinum ochraceum</name>
    <dbReference type="NCBI Taxonomy" id="92696"/>
    <lineage>
        <taxon>Eukaryota</taxon>
        <taxon>Fungi</taxon>
        <taxon>Dikarya</taxon>
        <taxon>Basidiomycota</taxon>
        <taxon>Agaricomycotina</taxon>
        <taxon>Agaricomycetes</taxon>
        <taxon>Polyporales</taxon>
        <taxon>Steccherinaceae</taxon>
        <taxon>Steccherinum</taxon>
    </lineage>
</organism>